<dbReference type="EMBL" id="LR798243">
    <property type="protein sequence ID" value="CAB5214775.1"/>
    <property type="molecule type" value="Genomic_DNA"/>
</dbReference>
<proteinExistence type="inferred from homology"/>
<gene>
    <name evidence="3" type="ORF">UFOVP190_260</name>
</gene>
<dbReference type="Gene3D" id="3.30.1390.10">
    <property type="match status" value="1"/>
</dbReference>
<organism evidence="3">
    <name type="scientific">uncultured Caudovirales phage</name>
    <dbReference type="NCBI Taxonomy" id="2100421"/>
    <lineage>
        <taxon>Viruses</taxon>
        <taxon>Duplodnaviria</taxon>
        <taxon>Heunggongvirae</taxon>
        <taxon>Uroviricota</taxon>
        <taxon>Caudoviricetes</taxon>
        <taxon>Peduoviridae</taxon>
        <taxon>Maltschvirus</taxon>
        <taxon>Maltschvirus maltsch</taxon>
    </lineage>
</organism>
<dbReference type="InterPro" id="IPR014719">
    <property type="entry name" value="Ribosomal_bL12_C/ClpS-like"/>
</dbReference>
<dbReference type="GO" id="GO:0006508">
    <property type="term" value="P:proteolysis"/>
    <property type="evidence" value="ECO:0007669"/>
    <property type="project" value="InterPro"/>
</dbReference>
<feature type="region of interest" description="Disordered" evidence="1">
    <location>
        <begin position="1"/>
        <end position="25"/>
    </location>
</feature>
<sequence>MSTTMSKTKTEAVVRPRIDPKNNIPEPPQYRVIYINDEQTTQEFVVETLKIIFHYDEGAAEALTMRVHEEGSAVVAVLPYELAEQKGIEVTMLARNNGFPLQVKIEQDK</sequence>
<reference evidence="3" key="1">
    <citation type="submission" date="2020-05" db="EMBL/GenBank/DDBJ databases">
        <authorList>
            <person name="Chiriac C."/>
            <person name="Salcher M."/>
            <person name="Ghai R."/>
            <person name="Kavagutti S V."/>
        </authorList>
    </citation>
    <scope>NUCLEOTIDE SEQUENCE</scope>
</reference>
<name>A0A6J7WHB8_9CAUD</name>
<accession>A0A6J7WHB8</accession>
<feature type="compositionally biased region" description="Basic and acidic residues" evidence="1">
    <location>
        <begin position="8"/>
        <end position="20"/>
    </location>
</feature>
<dbReference type="InterPro" id="IPR003769">
    <property type="entry name" value="ClpS_core"/>
</dbReference>
<dbReference type="HAMAP" id="MF_00302">
    <property type="entry name" value="ClpS"/>
    <property type="match status" value="1"/>
</dbReference>
<dbReference type="SUPFAM" id="SSF54736">
    <property type="entry name" value="ClpS-like"/>
    <property type="match status" value="1"/>
</dbReference>
<dbReference type="InterPro" id="IPR022935">
    <property type="entry name" value="ClpS"/>
</dbReference>
<feature type="domain" description="Adaptor protein ClpS core" evidence="2">
    <location>
        <begin position="26"/>
        <end position="103"/>
    </location>
</feature>
<evidence type="ECO:0000313" key="3">
    <source>
        <dbReference type="EMBL" id="CAB5214775.1"/>
    </source>
</evidence>
<protein>
    <submittedName>
        <fullName evidence="3">COG2127 Uncharacterized conserved protein</fullName>
    </submittedName>
</protein>
<dbReference type="Pfam" id="PF02617">
    <property type="entry name" value="ClpS"/>
    <property type="match status" value="1"/>
</dbReference>
<evidence type="ECO:0000256" key="1">
    <source>
        <dbReference type="SAM" id="MobiDB-lite"/>
    </source>
</evidence>
<dbReference type="GO" id="GO:0030163">
    <property type="term" value="P:protein catabolic process"/>
    <property type="evidence" value="ECO:0007669"/>
    <property type="project" value="InterPro"/>
</dbReference>
<evidence type="ECO:0000259" key="2">
    <source>
        <dbReference type="Pfam" id="PF02617"/>
    </source>
</evidence>